<comment type="caution">
    <text evidence="2">The sequence shown here is derived from an EMBL/GenBank/DDBJ whole genome shotgun (WGS) entry which is preliminary data.</text>
</comment>
<dbReference type="Pfam" id="PF14329">
    <property type="entry name" value="DUF4386"/>
    <property type="match status" value="1"/>
</dbReference>
<evidence type="ECO:0000313" key="2">
    <source>
        <dbReference type="EMBL" id="KAB1654267.1"/>
    </source>
</evidence>
<keyword evidence="1" id="KW-0472">Membrane</keyword>
<keyword evidence="3" id="KW-1185">Reference proteome</keyword>
<dbReference type="InterPro" id="IPR025495">
    <property type="entry name" value="DUF4386"/>
</dbReference>
<name>A0A7J5BQW9_9MICO</name>
<feature type="transmembrane region" description="Helical" evidence="1">
    <location>
        <begin position="159"/>
        <end position="179"/>
    </location>
</feature>
<proteinExistence type="predicted"/>
<keyword evidence="1" id="KW-1133">Transmembrane helix</keyword>
<protein>
    <submittedName>
        <fullName evidence="2">DUF4386 domain-containing protein</fullName>
    </submittedName>
</protein>
<feature type="transmembrane region" description="Helical" evidence="1">
    <location>
        <begin position="85"/>
        <end position="106"/>
    </location>
</feature>
<feature type="transmembrane region" description="Helical" evidence="1">
    <location>
        <begin position="126"/>
        <end position="147"/>
    </location>
</feature>
<feature type="transmembrane region" description="Helical" evidence="1">
    <location>
        <begin position="185"/>
        <end position="206"/>
    </location>
</feature>
<gene>
    <name evidence="2" type="ORF">F8O01_13600</name>
</gene>
<dbReference type="EMBL" id="WBJZ01000019">
    <property type="protein sequence ID" value="KAB1654267.1"/>
    <property type="molecule type" value="Genomic_DNA"/>
</dbReference>
<organism evidence="2 3">
    <name type="scientific">Pseudoclavibacter chungangensis</name>
    <dbReference type="NCBI Taxonomy" id="587635"/>
    <lineage>
        <taxon>Bacteria</taxon>
        <taxon>Bacillati</taxon>
        <taxon>Actinomycetota</taxon>
        <taxon>Actinomycetes</taxon>
        <taxon>Micrococcales</taxon>
        <taxon>Microbacteriaceae</taxon>
        <taxon>Pseudoclavibacter</taxon>
    </lineage>
</organism>
<dbReference type="Proteomes" id="UP000467240">
    <property type="component" value="Unassembled WGS sequence"/>
</dbReference>
<evidence type="ECO:0000256" key="1">
    <source>
        <dbReference type="SAM" id="Phobius"/>
    </source>
</evidence>
<feature type="transmembrane region" description="Helical" evidence="1">
    <location>
        <begin position="51"/>
        <end position="78"/>
    </location>
</feature>
<evidence type="ECO:0000313" key="3">
    <source>
        <dbReference type="Proteomes" id="UP000467240"/>
    </source>
</evidence>
<dbReference type="AlphaFoldDB" id="A0A7J5BQW9"/>
<dbReference type="RefSeq" id="WP_158041504.1">
    <property type="nucleotide sequence ID" value="NZ_JACCFV010000001.1"/>
</dbReference>
<dbReference type="OrthoDB" id="1176146at2"/>
<sequence>MSRTPTAPRRRFAALAGALYLLTFATSIPALLLKQPLLDDPGRVVSTDGAIALAVACVLELVLAAACVGTAVALFPIVGRVSPMAAVAFVAARTVEATLIVVGVAALRVLAVDGTAPIVVALHDELFLLGPGLVPAINALCLAPVLLRGRLVPRGIPVIGLVGAPLLMASVTLTLVGVIDQVGALAGLLALPIAVWEFSLGAWLLVRGVRDGDGGRETFRHGG</sequence>
<accession>A0A7J5BQW9</accession>
<reference evidence="2 3" key="1">
    <citation type="submission" date="2019-09" db="EMBL/GenBank/DDBJ databases">
        <title>Phylogeny of genus Pseudoclavibacter and closely related genus.</title>
        <authorList>
            <person name="Li Y."/>
        </authorList>
    </citation>
    <scope>NUCLEOTIDE SEQUENCE [LARGE SCALE GENOMIC DNA]</scope>
    <source>
        <strain evidence="2 3">DSM 23821</strain>
    </source>
</reference>
<keyword evidence="1" id="KW-0812">Transmembrane</keyword>